<dbReference type="Gene3D" id="3.20.20.140">
    <property type="entry name" value="Metal-dependent hydrolases"/>
    <property type="match status" value="1"/>
</dbReference>
<dbReference type="SUPFAM" id="SSF51556">
    <property type="entry name" value="Metallo-dependent hydrolases"/>
    <property type="match status" value="1"/>
</dbReference>
<dbReference type="SUPFAM" id="SSF51338">
    <property type="entry name" value="Composite domain of metallo-dependent hydrolases"/>
    <property type="match status" value="1"/>
</dbReference>
<dbReference type="GO" id="GO:0004151">
    <property type="term" value="F:dihydroorotase activity"/>
    <property type="evidence" value="ECO:0007669"/>
    <property type="project" value="UniProtKB-EC"/>
</dbReference>
<evidence type="ECO:0000313" key="2">
    <source>
        <dbReference type="Proteomes" id="UP000568106"/>
    </source>
</evidence>
<dbReference type="Gene3D" id="2.30.40.10">
    <property type="entry name" value="Urease, subunit C, domain 1"/>
    <property type="match status" value="1"/>
</dbReference>
<dbReference type="NCBIfam" id="NF006689">
    <property type="entry name" value="PRK09237.1"/>
    <property type="match status" value="1"/>
</dbReference>
<accession>A0A7W8MQA1</accession>
<dbReference type="EMBL" id="JACHDY010000001">
    <property type="protein sequence ID" value="MBB5316047.1"/>
    <property type="molecule type" value="Genomic_DNA"/>
</dbReference>
<proteinExistence type="predicted"/>
<gene>
    <name evidence="1" type="ORF">HDF09_000697</name>
</gene>
<dbReference type="PANTHER" id="PTHR42717:SF1">
    <property type="entry name" value="IMIDAZOLONEPROPIONASE AND RELATED AMIDOHYDROLASES"/>
    <property type="match status" value="1"/>
</dbReference>
<dbReference type="PANTHER" id="PTHR42717">
    <property type="entry name" value="DIHYDROOROTASE-RELATED"/>
    <property type="match status" value="1"/>
</dbReference>
<comment type="caution">
    <text evidence="1">The sequence shown here is derived from an EMBL/GenBank/DDBJ whole genome shotgun (WGS) entry which is preliminary data.</text>
</comment>
<dbReference type="EC" id="3.5.2.3" evidence="1"/>
<dbReference type="InterPro" id="IPR011059">
    <property type="entry name" value="Metal-dep_hydrolase_composite"/>
</dbReference>
<dbReference type="AlphaFoldDB" id="A0A7W8MQA1"/>
<sequence>MFPAPKPNEYHAFKLCLHRQRIDWGVMNLFSWKQGIAPFCLAVTLATSGSLSAQQALPAYDLLLSNGHVLDDKNHVDAIMDVAIKDGRVAKVAVHIPATDALKTIDVKGLYVTPGLIDLHVHVYAGTGERNSYAGDNSVPPDGFTFRVGVTTVVDAGCSGWRNFEDFKDRIIDRSKTRVFAMLDIVGSGMRGGKYEQNTADMDGVATAAMALKYPNTIVGIKTAHFEGPEWTPVEQAVIAGTRANIPVMVDFGVDRPTRPIFDLMTQKLRPGDIYTHMYSGLRHEQDPVTLGPSKALIEGRKRGIYFDVGQGGGSFKWSLAVPMIKDGFIPDSISTDLHITSMNAAMKDQLNVADKIMAVGVPLKEVVAEMTSHPAREIRHEELGNLSEGSIADVAVLRLEKGKFGFTDMVDKRLDGNQKLICELTIKDGKIVYDLNGISATLWTAKPDPNEKEAYRWSTFAPRRHAEASTDTEH</sequence>
<protein>
    <submittedName>
        <fullName evidence="1">Dihydroorotase</fullName>
        <ecNumber evidence="1">3.5.2.3</ecNumber>
    </submittedName>
</protein>
<evidence type="ECO:0000313" key="1">
    <source>
        <dbReference type="EMBL" id="MBB5316047.1"/>
    </source>
</evidence>
<dbReference type="InterPro" id="IPR020043">
    <property type="entry name" value="Deacetylase_Atu3266-like"/>
</dbReference>
<reference evidence="1" key="1">
    <citation type="submission" date="2020-08" db="EMBL/GenBank/DDBJ databases">
        <title>Genomic Encyclopedia of Type Strains, Phase IV (KMG-V): Genome sequencing to study the core and pangenomes of soil and plant-associated prokaryotes.</title>
        <authorList>
            <person name="Whitman W."/>
        </authorList>
    </citation>
    <scope>NUCLEOTIDE SEQUENCE [LARGE SCALE GENOMIC DNA]</scope>
    <source>
        <strain evidence="1">M8UP27</strain>
    </source>
</reference>
<keyword evidence="2" id="KW-1185">Reference proteome</keyword>
<dbReference type="InterPro" id="IPR032466">
    <property type="entry name" value="Metal_Hydrolase"/>
</dbReference>
<dbReference type="GO" id="GO:0019213">
    <property type="term" value="F:deacetylase activity"/>
    <property type="evidence" value="ECO:0007669"/>
    <property type="project" value="InterPro"/>
</dbReference>
<dbReference type="Proteomes" id="UP000568106">
    <property type="component" value="Unassembled WGS sequence"/>
</dbReference>
<name>A0A7W8MQA1_9BACT</name>
<organism evidence="1 2">
    <name type="scientific">Tunturiibacter empetritectus</name>
    <dbReference type="NCBI Taxonomy" id="3069691"/>
    <lineage>
        <taxon>Bacteria</taxon>
        <taxon>Pseudomonadati</taxon>
        <taxon>Acidobacteriota</taxon>
        <taxon>Terriglobia</taxon>
        <taxon>Terriglobales</taxon>
        <taxon>Acidobacteriaceae</taxon>
        <taxon>Tunturiibacter</taxon>
    </lineage>
</organism>
<keyword evidence="1" id="KW-0378">Hydrolase</keyword>